<evidence type="ECO:0000313" key="2">
    <source>
        <dbReference type="EMBL" id="MPL75388.1"/>
    </source>
</evidence>
<organism evidence="2">
    <name type="scientific">bioreactor metagenome</name>
    <dbReference type="NCBI Taxonomy" id="1076179"/>
    <lineage>
        <taxon>unclassified sequences</taxon>
        <taxon>metagenomes</taxon>
        <taxon>ecological metagenomes</taxon>
    </lineage>
</organism>
<sequence length="259" mass="28066">MNKLGLIPIFSVIIVGVLSLGIFADSYGLLQNQDPAITLSNIDVKTEQGILGGILTIQADAFFNEDLKSIEMNGTIYKKDGTYTPVNLAGNPVNGLKDQSYKLEYSNILPLTIEDLENMAYLELTIKTIDNNDVAKEMTIKITNNGQKISDTGDNQTGINFLSLLGLQNSTGESTNSNYDVKISSGSGNPSNSNSGSSSQMSASEAKQIAKNAIAEPGLSIGYYYYDNSVEAWIFDIENNNGELVDRMGVDSYGHTFRI</sequence>
<feature type="compositionally biased region" description="Low complexity" evidence="1">
    <location>
        <begin position="184"/>
        <end position="203"/>
    </location>
</feature>
<gene>
    <name evidence="2" type="ORF">SDC9_21212</name>
</gene>
<comment type="caution">
    <text evidence="2">The sequence shown here is derived from an EMBL/GenBank/DDBJ whole genome shotgun (WGS) entry which is preliminary data.</text>
</comment>
<proteinExistence type="predicted"/>
<reference evidence="2" key="1">
    <citation type="submission" date="2019-08" db="EMBL/GenBank/DDBJ databases">
        <authorList>
            <person name="Kucharzyk K."/>
            <person name="Murdoch R.W."/>
            <person name="Higgins S."/>
            <person name="Loffler F."/>
        </authorList>
    </citation>
    <scope>NUCLEOTIDE SEQUENCE</scope>
</reference>
<feature type="region of interest" description="Disordered" evidence="1">
    <location>
        <begin position="172"/>
        <end position="203"/>
    </location>
</feature>
<dbReference type="EMBL" id="VSSQ01000088">
    <property type="protein sequence ID" value="MPL75388.1"/>
    <property type="molecule type" value="Genomic_DNA"/>
</dbReference>
<name>A0A644U8W2_9ZZZZ</name>
<protein>
    <submittedName>
        <fullName evidence="2">Uncharacterized protein</fullName>
    </submittedName>
</protein>
<evidence type="ECO:0000256" key="1">
    <source>
        <dbReference type="SAM" id="MobiDB-lite"/>
    </source>
</evidence>
<dbReference type="AlphaFoldDB" id="A0A644U8W2"/>
<accession>A0A644U8W2</accession>